<dbReference type="Proteomes" id="UP001189429">
    <property type="component" value="Unassembled WGS sequence"/>
</dbReference>
<protein>
    <submittedName>
        <fullName evidence="1">Uncharacterized protein</fullName>
    </submittedName>
</protein>
<feature type="non-terminal residue" evidence="1">
    <location>
        <position position="386"/>
    </location>
</feature>
<reference evidence="1" key="1">
    <citation type="submission" date="2023-10" db="EMBL/GenBank/DDBJ databases">
        <authorList>
            <person name="Chen Y."/>
            <person name="Shah S."/>
            <person name="Dougan E. K."/>
            <person name="Thang M."/>
            <person name="Chan C."/>
        </authorList>
    </citation>
    <scope>NUCLEOTIDE SEQUENCE [LARGE SCALE GENOMIC DNA]</scope>
</reference>
<name>A0ABN9R591_9DINO</name>
<dbReference type="EMBL" id="CAUYUJ010005526">
    <property type="protein sequence ID" value="CAK0813961.1"/>
    <property type="molecule type" value="Genomic_DNA"/>
</dbReference>
<gene>
    <name evidence="1" type="ORF">PCOR1329_LOCUS17711</name>
</gene>
<evidence type="ECO:0000313" key="2">
    <source>
        <dbReference type="Proteomes" id="UP001189429"/>
    </source>
</evidence>
<evidence type="ECO:0000313" key="1">
    <source>
        <dbReference type="EMBL" id="CAK0813961.1"/>
    </source>
</evidence>
<comment type="caution">
    <text evidence="1">The sequence shown here is derived from an EMBL/GenBank/DDBJ whole genome shotgun (WGS) entry which is preliminary data.</text>
</comment>
<keyword evidence="2" id="KW-1185">Reference proteome</keyword>
<organism evidence="1 2">
    <name type="scientific">Prorocentrum cordatum</name>
    <dbReference type="NCBI Taxonomy" id="2364126"/>
    <lineage>
        <taxon>Eukaryota</taxon>
        <taxon>Sar</taxon>
        <taxon>Alveolata</taxon>
        <taxon>Dinophyceae</taxon>
        <taxon>Prorocentrales</taxon>
        <taxon>Prorocentraceae</taxon>
        <taxon>Prorocentrum</taxon>
    </lineage>
</organism>
<accession>A0ABN9R591</accession>
<proteinExistence type="predicted"/>
<sequence>MTALSLSGTTFGPFVGFAHSCVWKNGMLTFGDGSAGSDGHATDQYVCIGVYVSTTTSATSSSLTSTTLTQTSSSATTTTPFPDYSLMPAGITCYEGGLSDVIDSAECFGIAKKAVGYGDVVTLLVPVSALTVSCVYDISSGQVFYSTATGATAQPNSLLQYICPGIFTSTETSATLTTSSISTASTTVSTTISATELDYSMLPASETCYDTGTDDVPTKDECFGDAATALGLNPAGGTYVPGSSLGLSCVYDPSTNNMLFSDSTGSGTIGDSGYNFVCRGIATSTVSSTSASTASSTMSATTITLSSSLTAVSATATATSTTSGNDYTLLSTGQTCHDAGMVDVTTASECFGSAATYVGLSSSPVQDFSAFAQPFSCIFKTDTAKI</sequence>